<dbReference type="OMA" id="CHESNIV"/>
<dbReference type="PROSITE" id="PS00107">
    <property type="entry name" value="PROTEIN_KINASE_ATP"/>
    <property type="match status" value="1"/>
</dbReference>
<dbReference type="GO" id="GO:0030182">
    <property type="term" value="P:neuron differentiation"/>
    <property type="evidence" value="ECO:0007669"/>
    <property type="project" value="UniProtKB-ARBA"/>
</dbReference>
<organism evidence="18 19">
    <name type="scientific">Patiria miniata</name>
    <name type="common">Bat star</name>
    <name type="synonym">Asterina miniata</name>
    <dbReference type="NCBI Taxonomy" id="46514"/>
    <lineage>
        <taxon>Eukaryota</taxon>
        <taxon>Metazoa</taxon>
        <taxon>Echinodermata</taxon>
        <taxon>Eleutherozoa</taxon>
        <taxon>Asterozoa</taxon>
        <taxon>Asteroidea</taxon>
        <taxon>Valvatacea</taxon>
        <taxon>Valvatida</taxon>
        <taxon>Asterinidae</taxon>
        <taxon>Patiria</taxon>
    </lineage>
</organism>
<keyword evidence="11" id="KW-0245">EGF-like domain</keyword>
<dbReference type="PRINTS" id="PR00109">
    <property type="entry name" value="TYRKINASE"/>
</dbReference>
<evidence type="ECO:0000256" key="7">
    <source>
        <dbReference type="ARBA" id="ARBA00023136"/>
    </source>
</evidence>
<keyword evidence="9" id="KW-0325">Glycoprotein</keyword>
<evidence type="ECO:0008006" key="20">
    <source>
        <dbReference type="Google" id="ProtNLM"/>
    </source>
</evidence>
<dbReference type="FunFam" id="1.10.510.10:FF:001512">
    <property type="entry name" value="Receptor tyrosine-protein kinase erbB-2"/>
    <property type="match status" value="1"/>
</dbReference>
<dbReference type="GeneID" id="119736719"/>
<dbReference type="PROSITE" id="PS00022">
    <property type="entry name" value="EGF_1"/>
    <property type="match status" value="1"/>
</dbReference>
<keyword evidence="10" id="KW-0460">Magnesium</keyword>
<evidence type="ECO:0000256" key="6">
    <source>
        <dbReference type="ARBA" id="ARBA00022840"/>
    </source>
</evidence>
<dbReference type="RefSeq" id="XP_038066659.1">
    <property type="nucleotide sequence ID" value="XM_038210731.1"/>
</dbReference>
<keyword evidence="7 14" id="KW-0472">Membrane</keyword>
<dbReference type="Pfam" id="PF00041">
    <property type="entry name" value="fn3"/>
    <property type="match status" value="1"/>
</dbReference>
<dbReference type="CDD" id="cd00192">
    <property type="entry name" value="PTKc"/>
    <property type="match status" value="1"/>
</dbReference>
<dbReference type="GO" id="GO:0048468">
    <property type="term" value="P:cell development"/>
    <property type="evidence" value="ECO:0007669"/>
    <property type="project" value="UniProtKB-ARBA"/>
</dbReference>
<feature type="domain" description="Protein kinase" evidence="15">
    <location>
        <begin position="684"/>
        <end position="952"/>
    </location>
</feature>
<evidence type="ECO:0000256" key="12">
    <source>
        <dbReference type="PROSITE-ProRule" id="PRU10141"/>
    </source>
</evidence>
<evidence type="ECO:0000256" key="9">
    <source>
        <dbReference type="ARBA" id="ARBA00023180"/>
    </source>
</evidence>
<name>A0A914AT55_PATMI</name>
<feature type="transmembrane region" description="Helical" evidence="14">
    <location>
        <begin position="579"/>
        <end position="600"/>
    </location>
</feature>
<accession>A0A914AT55</accession>
<dbReference type="OrthoDB" id="1668230at2759"/>
<dbReference type="PANTHER" id="PTHR24416:SF613">
    <property type="entry name" value="RECEPTOR PROTEIN-TYROSINE KINASE"/>
    <property type="match status" value="1"/>
</dbReference>
<keyword evidence="11" id="KW-1015">Disulfide bond</keyword>
<dbReference type="GO" id="GO:0005524">
    <property type="term" value="F:ATP binding"/>
    <property type="evidence" value="ECO:0007669"/>
    <property type="project" value="UniProtKB-UniRule"/>
</dbReference>
<evidence type="ECO:0000256" key="10">
    <source>
        <dbReference type="PIRSR" id="PIRSR000615-3"/>
    </source>
</evidence>
<dbReference type="AlphaFoldDB" id="A0A914AT55"/>
<keyword evidence="10" id="KW-0479">Metal-binding</keyword>
<keyword evidence="8" id="KW-0829">Tyrosine-protein kinase</keyword>
<evidence type="ECO:0000313" key="19">
    <source>
        <dbReference type="Proteomes" id="UP000887568"/>
    </source>
</evidence>
<comment type="caution">
    <text evidence="11">Lacks conserved residue(s) required for the propagation of feature annotation.</text>
</comment>
<keyword evidence="14" id="KW-1133">Transmembrane helix</keyword>
<evidence type="ECO:0000256" key="14">
    <source>
        <dbReference type="SAM" id="Phobius"/>
    </source>
</evidence>
<dbReference type="CDD" id="cd00054">
    <property type="entry name" value="EGF_CA"/>
    <property type="match status" value="1"/>
</dbReference>
<reference evidence="18" key="1">
    <citation type="submission" date="2022-11" db="UniProtKB">
        <authorList>
            <consortium name="EnsemblMetazoa"/>
        </authorList>
    </citation>
    <scope>IDENTIFICATION</scope>
</reference>
<dbReference type="InterPro" id="IPR000742">
    <property type="entry name" value="EGF"/>
</dbReference>
<dbReference type="PROSITE" id="PS50026">
    <property type="entry name" value="EGF_3"/>
    <property type="match status" value="1"/>
</dbReference>
<dbReference type="GO" id="GO:0004714">
    <property type="term" value="F:transmembrane receptor protein tyrosine kinase activity"/>
    <property type="evidence" value="ECO:0007669"/>
    <property type="project" value="TreeGrafter"/>
</dbReference>
<feature type="binding site" evidence="10">
    <location>
        <position position="818"/>
    </location>
    <ligand>
        <name>Mg(2+)</name>
        <dbReference type="ChEBI" id="CHEBI:18420"/>
    </ligand>
</feature>
<dbReference type="InterPro" id="IPR036116">
    <property type="entry name" value="FN3_sf"/>
</dbReference>
<dbReference type="GO" id="GO:0012505">
    <property type="term" value="C:endomembrane system"/>
    <property type="evidence" value="ECO:0007669"/>
    <property type="project" value="UniProtKB-SubCell"/>
</dbReference>
<dbReference type="GO" id="GO:0043235">
    <property type="term" value="C:receptor complex"/>
    <property type="evidence" value="ECO:0007669"/>
    <property type="project" value="TreeGrafter"/>
</dbReference>
<feature type="domain" description="EGF-like" evidence="16">
    <location>
        <begin position="197"/>
        <end position="233"/>
    </location>
</feature>
<dbReference type="SUPFAM" id="SSF49265">
    <property type="entry name" value="Fibronectin type III"/>
    <property type="match status" value="1"/>
</dbReference>
<dbReference type="InterPro" id="IPR011009">
    <property type="entry name" value="Kinase-like_dom_sf"/>
</dbReference>
<protein>
    <recommendedName>
        <fullName evidence="20">Receptor protein-tyrosine kinase</fullName>
    </recommendedName>
</protein>
<evidence type="ECO:0000259" key="17">
    <source>
        <dbReference type="PROSITE" id="PS50853"/>
    </source>
</evidence>
<dbReference type="PANTHER" id="PTHR24416">
    <property type="entry name" value="TYROSINE-PROTEIN KINASE RECEPTOR"/>
    <property type="match status" value="1"/>
</dbReference>
<dbReference type="GO" id="GO:0007169">
    <property type="term" value="P:cell surface receptor protein tyrosine kinase signaling pathway"/>
    <property type="evidence" value="ECO:0007669"/>
    <property type="project" value="TreeGrafter"/>
</dbReference>
<dbReference type="InterPro" id="IPR050122">
    <property type="entry name" value="RTK"/>
</dbReference>
<evidence type="ECO:0000259" key="16">
    <source>
        <dbReference type="PROSITE" id="PS50026"/>
    </source>
</evidence>
<dbReference type="PROSITE" id="PS50853">
    <property type="entry name" value="FN3"/>
    <property type="match status" value="1"/>
</dbReference>
<dbReference type="Proteomes" id="UP000887568">
    <property type="component" value="Unplaced"/>
</dbReference>
<feature type="domain" description="Fibronectin type-III" evidence="17">
    <location>
        <begin position="430"/>
        <end position="533"/>
    </location>
</feature>
<evidence type="ECO:0000256" key="3">
    <source>
        <dbReference type="ARBA" id="ARBA00022679"/>
    </source>
</evidence>
<feature type="binding site" evidence="12">
    <location>
        <position position="715"/>
    </location>
    <ligand>
        <name>ATP</name>
        <dbReference type="ChEBI" id="CHEBI:30616"/>
    </ligand>
</feature>
<keyword evidence="19" id="KW-1185">Reference proteome</keyword>
<evidence type="ECO:0000256" key="8">
    <source>
        <dbReference type="ARBA" id="ARBA00023137"/>
    </source>
</evidence>
<evidence type="ECO:0000256" key="1">
    <source>
        <dbReference type="ARBA" id="ARBA00004167"/>
    </source>
</evidence>
<dbReference type="Gene3D" id="2.170.300.10">
    <property type="entry name" value="Tie2 ligand-binding domain superfamily"/>
    <property type="match status" value="1"/>
</dbReference>
<dbReference type="GO" id="GO:0046872">
    <property type="term" value="F:metal ion binding"/>
    <property type="evidence" value="ECO:0007669"/>
    <property type="project" value="UniProtKB-KW"/>
</dbReference>
<keyword evidence="5" id="KW-0418">Kinase</keyword>
<dbReference type="Gene3D" id="2.60.40.10">
    <property type="entry name" value="Immunoglobulins"/>
    <property type="match status" value="1"/>
</dbReference>
<evidence type="ECO:0000256" key="13">
    <source>
        <dbReference type="SAM" id="MobiDB-lite"/>
    </source>
</evidence>
<dbReference type="Pfam" id="PF07714">
    <property type="entry name" value="PK_Tyr_Ser-Thr"/>
    <property type="match status" value="1"/>
</dbReference>
<proteinExistence type="predicted"/>
<evidence type="ECO:0000259" key="15">
    <source>
        <dbReference type="PROSITE" id="PS50011"/>
    </source>
</evidence>
<keyword evidence="4 12" id="KW-0547">Nucleotide-binding</keyword>
<keyword evidence="3" id="KW-0808">Transferase</keyword>
<feature type="region of interest" description="Disordered" evidence="13">
    <location>
        <begin position="516"/>
        <end position="569"/>
    </location>
</feature>
<dbReference type="PROSITE" id="PS50011">
    <property type="entry name" value="PROTEIN_KINASE_DOM"/>
    <property type="match status" value="1"/>
</dbReference>
<dbReference type="InterPro" id="IPR003961">
    <property type="entry name" value="FN3_dom"/>
</dbReference>
<sequence>MVVPYYGSSAPLFVCFRSSPDTSVGLSFGRPFQMGLPGSSIQTSTSLPDGTTALNINGQVVQRMPLDVKSAGLFYCEGSDGQNTTRVYSLIHSYARLFLPSDGPGTKTINKGESVVLSVATVSYNGNSGSYHRWARIRNGASSYLMSYDDQSSITIAPSEARHGDLYAVIKRTVSLSDNHFGMIRLIVRECVAGKWNPPACDGVCDLCYNGGVCDDKTGDCICPPGFMGPNCLTSCPSNSFGWNCEFRCGSSYLISNCQQARFGLPDPYGISCMTGRSGRSCSSYCGALRFGAGCTQTCHCALEYRGCSTYTGMCNYGGCAAGWTGTNCQVPDVCPVGYYGLNCVSKCRCSTNAACDRHTGYCSVGCAPGFTCVSIQCASGYFSDDCSRSCHCLNDAECDGLTGYCGGSDGVCASGFQKDENNYCFRAPVLSQPPTVTVTTSTASVSWEAWGSNSADTGDGPVAAYRVYYKWSSSWILASVVPVTNAPQVAYSFTIQSLQPGRMYWFSVAAVRPGQGGEGPKSPSISSQTLPLPPPSTTTHQTTTSVPSPTVDRLTPTSSTHSAEDEPTNNAQLSQVGYYNGIIVVVCVLVVVIIILVALDYWRFRNLNRNLHIKTTHAALEMSRYAQEQPQACYFNSAFDNKEFGAEHVSLSSRNSLASACTYEPVGLPPWTKPWVVPWSNLRIRIKVLGNGRFGKVRLCEVNRDATTSKAALKQLDLNATSADERQLFMDQYQTLARIRRHPNVMSMLAVCQHEDVFYVALEYLPNGDLLSHLKGIHSKNQSLPVDKMVQFALDIAKGMEHVADAGVIHRNLAAKNIFLGANLVAKVTGFSLSRKRDVYVEVSENKPRSPRWMALESLTIDRYTTKSDVWSFGVLMWEMTTLGKTPYAGFRTDNIVPRLKGGYRLPRPSNCEKEIYEVMLQCWQEDPKTRPTFKQLVKVMADRHTDSPYMDMTTSDA</sequence>
<keyword evidence="6 12" id="KW-0067">ATP-binding</keyword>
<dbReference type="Gene3D" id="1.10.510.10">
    <property type="entry name" value="Transferase(Phosphotransferase) domain 1"/>
    <property type="match status" value="1"/>
</dbReference>
<evidence type="ECO:0000256" key="4">
    <source>
        <dbReference type="ARBA" id="ARBA00022741"/>
    </source>
</evidence>
<evidence type="ECO:0000256" key="2">
    <source>
        <dbReference type="ARBA" id="ARBA00004308"/>
    </source>
</evidence>
<dbReference type="InterPro" id="IPR013783">
    <property type="entry name" value="Ig-like_fold"/>
</dbReference>
<dbReference type="GO" id="GO:0005886">
    <property type="term" value="C:plasma membrane"/>
    <property type="evidence" value="ECO:0007669"/>
    <property type="project" value="TreeGrafter"/>
</dbReference>
<feature type="disulfide bond" evidence="11">
    <location>
        <begin position="223"/>
        <end position="232"/>
    </location>
</feature>
<dbReference type="GO" id="GO:0050793">
    <property type="term" value="P:regulation of developmental process"/>
    <property type="evidence" value="ECO:0007669"/>
    <property type="project" value="UniProtKB-ARBA"/>
</dbReference>
<feature type="compositionally biased region" description="Low complexity" evidence="13">
    <location>
        <begin position="538"/>
        <end position="552"/>
    </location>
</feature>
<dbReference type="SUPFAM" id="SSF56112">
    <property type="entry name" value="Protein kinase-like (PK-like)"/>
    <property type="match status" value="1"/>
</dbReference>
<dbReference type="CDD" id="cd00063">
    <property type="entry name" value="FN3"/>
    <property type="match status" value="1"/>
</dbReference>
<dbReference type="InterPro" id="IPR001245">
    <property type="entry name" value="Ser-Thr/Tyr_kinase_cat_dom"/>
</dbReference>
<evidence type="ECO:0000313" key="18">
    <source>
        <dbReference type="EnsemblMetazoa" id="XP_038066659.1"/>
    </source>
</evidence>
<dbReference type="InterPro" id="IPR017441">
    <property type="entry name" value="Protein_kinase_ATP_BS"/>
</dbReference>
<evidence type="ECO:0000256" key="5">
    <source>
        <dbReference type="ARBA" id="ARBA00022777"/>
    </source>
</evidence>
<comment type="subcellular location">
    <subcellularLocation>
        <location evidence="2">Endomembrane system</location>
    </subcellularLocation>
    <subcellularLocation>
        <location evidence="1">Membrane</location>
        <topology evidence="1">Single-pass membrane protein</topology>
    </subcellularLocation>
</comment>
<dbReference type="InterPro" id="IPR000719">
    <property type="entry name" value="Prot_kinase_dom"/>
</dbReference>
<dbReference type="EnsemblMetazoa" id="XM_038210731.1">
    <property type="protein sequence ID" value="XP_038066659.1"/>
    <property type="gene ID" value="LOC119736719"/>
</dbReference>
<keyword evidence="14" id="KW-0812">Transmembrane</keyword>
<dbReference type="SMART" id="SM00060">
    <property type="entry name" value="FN3"/>
    <property type="match status" value="1"/>
</dbReference>
<evidence type="ECO:0000256" key="11">
    <source>
        <dbReference type="PROSITE-ProRule" id="PRU00076"/>
    </source>
</evidence>